<evidence type="ECO:0000313" key="2">
    <source>
        <dbReference type="EMBL" id="KZV99143.1"/>
    </source>
</evidence>
<feature type="compositionally biased region" description="Acidic residues" evidence="1">
    <location>
        <begin position="136"/>
        <end position="156"/>
    </location>
</feature>
<feature type="compositionally biased region" description="Basic and acidic residues" evidence="1">
    <location>
        <begin position="65"/>
        <end position="77"/>
    </location>
</feature>
<evidence type="ECO:0000256" key="1">
    <source>
        <dbReference type="SAM" id="MobiDB-lite"/>
    </source>
</evidence>
<keyword evidence="3" id="KW-1185">Reference proteome</keyword>
<reference evidence="2 3" key="1">
    <citation type="journal article" date="2016" name="Mol. Biol. Evol.">
        <title>Comparative Genomics of Early-Diverging Mushroom-Forming Fungi Provides Insights into the Origins of Lignocellulose Decay Capabilities.</title>
        <authorList>
            <person name="Nagy L.G."/>
            <person name="Riley R."/>
            <person name="Tritt A."/>
            <person name="Adam C."/>
            <person name="Daum C."/>
            <person name="Floudas D."/>
            <person name="Sun H."/>
            <person name="Yadav J.S."/>
            <person name="Pangilinan J."/>
            <person name="Larsson K.H."/>
            <person name="Matsuura K."/>
            <person name="Barry K."/>
            <person name="Labutti K."/>
            <person name="Kuo R."/>
            <person name="Ohm R.A."/>
            <person name="Bhattacharya S.S."/>
            <person name="Shirouzu T."/>
            <person name="Yoshinaga Y."/>
            <person name="Martin F.M."/>
            <person name="Grigoriev I.V."/>
            <person name="Hibbett D.S."/>
        </authorList>
    </citation>
    <scope>NUCLEOTIDE SEQUENCE [LARGE SCALE GENOMIC DNA]</scope>
    <source>
        <strain evidence="2 3">HHB12029</strain>
    </source>
</reference>
<gene>
    <name evidence="2" type="ORF">EXIGLDRAFT_762911</name>
</gene>
<evidence type="ECO:0000313" key="3">
    <source>
        <dbReference type="Proteomes" id="UP000077266"/>
    </source>
</evidence>
<feature type="region of interest" description="Disordered" evidence="1">
    <location>
        <begin position="125"/>
        <end position="156"/>
    </location>
</feature>
<sequence>MPPRKRANDGEPATTRSKKAAKTENGESAPKSKGRKGPSAPEFKEFKAKALPIHVAFTHTPPSIEKGKDGSADKDEGYIGNLTLVPTKFQTTSYGWKGTKRIQVELVGEDGEKEKVTVQIQVNATVHGSKNAAKDGEDDDGDAKDEEDKEEDAAEE</sequence>
<dbReference type="InParanoid" id="A0A165ME88"/>
<proteinExistence type="predicted"/>
<dbReference type="EMBL" id="KV425912">
    <property type="protein sequence ID" value="KZV99143.1"/>
    <property type="molecule type" value="Genomic_DNA"/>
</dbReference>
<accession>A0A165ME88</accession>
<dbReference type="AlphaFoldDB" id="A0A165ME88"/>
<organism evidence="2 3">
    <name type="scientific">Exidia glandulosa HHB12029</name>
    <dbReference type="NCBI Taxonomy" id="1314781"/>
    <lineage>
        <taxon>Eukaryota</taxon>
        <taxon>Fungi</taxon>
        <taxon>Dikarya</taxon>
        <taxon>Basidiomycota</taxon>
        <taxon>Agaricomycotina</taxon>
        <taxon>Agaricomycetes</taxon>
        <taxon>Auriculariales</taxon>
        <taxon>Exidiaceae</taxon>
        <taxon>Exidia</taxon>
    </lineage>
</organism>
<feature type="region of interest" description="Disordered" evidence="1">
    <location>
        <begin position="1"/>
        <end position="77"/>
    </location>
</feature>
<protein>
    <submittedName>
        <fullName evidence="2">Uncharacterized protein</fullName>
    </submittedName>
</protein>
<name>A0A165ME88_EXIGL</name>
<dbReference type="Proteomes" id="UP000077266">
    <property type="component" value="Unassembled WGS sequence"/>
</dbReference>
<dbReference type="OrthoDB" id="2497589at2759"/>